<dbReference type="OrthoDB" id="1708204at2"/>
<evidence type="ECO:0000313" key="2">
    <source>
        <dbReference type="Proteomes" id="UP000010802"/>
    </source>
</evidence>
<evidence type="ECO:0000313" key="1">
    <source>
        <dbReference type="EMBL" id="CCP27486.1"/>
    </source>
</evidence>
<protein>
    <submittedName>
        <fullName evidence="1">Uncharacterized protein</fullName>
    </submittedName>
</protein>
<name>F4LTU0_TEPAE</name>
<dbReference type="RefSeq" id="WP_013779456.1">
    <property type="nucleotide sequence ID" value="NC_015519.1"/>
</dbReference>
<dbReference type="KEGG" id="tep:TepRe1_2436"/>
<dbReference type="KEGG" id="tae:TepiRe1_2618"/>
<proteinExistence type="predicted"/>
<accession>F4LTU0</accession>
<gene>
    <name evidence="1" type="ordered locus">TEPIRE1_2618</name>
</gene>
<accession>L0S2U2</accession>
<dbReference type="HOGENOM" id="CLU_185908_0_0_9"/>
<keyword evidence="2" id="KW-1185">Reference proteome</keyword>
<dbReference type="AlphaFoldDB" id="F4LTU0"/>
<dbReference type="PATRIC" id="fig|1209989.3.peg.3006"/>
<reference evidence="2" key="1">
    <citation type="journal article" date="2013" name="Genome Announc.">
        <title>First genome sequence of a syntrophic acetate-oxidizing bacterium, Tepidanaerobacter acetatoxydans strain Re1.</title>
        <authorList>
            <person name="Manzoor S."/>
            <person name="Bongcam-Rudloff E."/>
            <person name="Schnurer A."/>
            <person name="Muller B."/>
        </authorList>
    </citation>
    <scope>NUCLEOTIDE SEQUENCE [LARGE SCALE GENOMIC DNA]</scope>
    <source>
        <strain evidence="2">Re1</strain>
    </source>
</reference>
<organism evidence="1 2">
    <name type="scientific">Tepidanaerobacter acetatoxydans (strain DSM 21804 / JCM 16047 / Re1)</name>
    <dbReference type="NCBI Taxonomy" id="1209989"/>
    <lineage>
        <taxon>Bacteria</taxon>
        <taxon>Bacillati</taxon>
        <taxon>Bacillota</taxon>
        <taxon>Clostridia</taxon>
        <taxon>Thermosediminibacterales</taxon>
        <taxon>Tepidanaerobacteraceae</taxon>
        <taxon>Tepidanaerobacter</taxon>
    </lineage>
</organism>
<dbReference type="eggNOG" id="ENOG5033G8V">
    <property type="taxonomic scope" value="Bacteria"/>
</dbReference>
<dbReference type="Proteomes" id="UP000010802">
    <property type="component" value="Chromosome"/>
</dbReference>
<sequence length="71" mass="8534">MHKDCFAYKHHGCTALKVRQCEGCSFYKTKEQYELDRQKAIERIRSLDVERQEHIFETYYGGKLEVLKDEC</sequence>
<dbReference type="STRING" id="1209989.TepRe1_2436"/>
<dbReference type="EMBL" id="HF563609">
    <property type="protein sequence ID" value="CCP27486.1"/>
    <property type="molecule type" value="Genomic_DNA"/>
</dbReference>